<reference evidence="1" key="1">
    <citation type="submission" date="2019-06" db="EMBL/GenBank/DDBJ databases">
        <authorList>
            <person name="Zheng W."/>
        </authorList>
    </citation>
    <scope>NUCLEOTIDE SEQUENCE</scope>
    <source>
        <strain evidence="1">QDHG01</strain>
    </source>
</reference>
<evidence type="ECO:0000313" key="2">
    <source>
        <dbReference type="Proteomes" id="UP000785679"/>
    </source>
</evidence>
<gene>
    <name evidence="1" type="ORF">FGO68_gene16492</name>
</gene>
<protein>
    <submittedName>
        <fullName evidence="1">Uncharacterized protein</fullName>
    </submittedName>
</protein>
<comment type="caution">
    <text evidence="1">The sequence shown here is derived from an EMBL/GenBank/DDBJ whole genome shotgun (WGS) entry which is preliminary data.</text>
</comment>
<dbReference type="EMBL" id="RRYP01004211">
    <property type="protein sequence ID" value="TNV83054.1"/>
    <property type="molecule type" value="Genomic_DNA"/>
</dbReference>
<keyword evidence="2" id="KW-1185">Reference proteome</keyword>
<evidence type="ECO:0000313" key="1">
    <source>
        <dbReference type="EMBL" id="TNV83054.1"/>
    </source>
</evidence>
<dbReference type="AlphaFoldDB" id="A0A8J8NYN3"/>
<sequence>MVSQIGHQAKRAQLELLLSKEGVIYETTQCVRKNPTTSWAYIAFQRLMPTIDNPNQRREGKQFKAGNILKKIHRDTTVGSDQSARQLSRLNKSKIKLKETQIIPSLNHKTFRLSKNSTQRRL</sequence>
<proteinExistence type="predicted"/>
<organism evidence="1 2">
    <name type="scientific">Halteria grandinella</name>
    <dbReference type="NCBI Taxonomy" id="5974"/>
    <lineage>
        <taxon>Eukaryota</taxon>
        <taxon>Sar</taxon>
        <taxon>Alveolata</taxon>
        <taxon>Ciliophora</taxon>
        <taxon>Intramacronucleata</taxon>
        <taxon>Spirotrichea</taxon>
        <taxon>Stichotrichia</taxon>
        <taxon>Sporadotrichida</taxon>
        <taxon>Halteriidae</taxon>
        <taxon>Halteria</taxon>
    </lineage>
</organism>
<name>A0A8J8NYN3_HALGN</name>
<accession>A0A8J8NYN3</accession>
<dbReference type="Proteomes" id="UP000785679">
    <property type="component" value="Unassembled WGS sequence"/>
</dbReference>